<dbReference type="EMBL" id="QJJS01000006">
    <property type="protein sequence ID" value="PXW96542.1"/>
    <property type="molecule type" value="Genomic_DNA"/>
</dbReference>
<dbReference type="AlphaFoldDB" id="A0A318H171"/>
<evidence type="ECO:0000256" key="3">
    <source>
        <dbReference type="ARBA" id="ARBA00043995"/>
    </source>
</evidence>
<comment type="similarity">
    <text evidence="3">Belongs to the glycosyltransferase 9 family.</text>
</comment>
<evidence type="ECO:0000256" key="1">
    <source>
        <dbReference type="ARBA" id="ARBA00022676"/>
    </source>
</evidence>
<evidence type="ECO:0000313" key="6">
    <source>
        <dbReference type="EMBL" id="PXW96542.1"/>
    </source>
</evidence>
<dbReference type="Pfam" id="PF01075">
    <property type="entry name" value="Glyco_transf_9"/>
    <property type="match status" value="1"/>
</dbReference>
<dbReference type="Gene3D" id="3.40.50.2000">
    <property type="entry name" value="Glycogen Phosphorylase B"/>
    <property type="match status" value="2"/>
</dbReference>
<dbReference type="InterPro" id="IPR002201">
    <property type="entry name" value="Glyco_trans_9"/>
</dbReference>
<dbReference type="EC" id="2.4.99.24" evidence="4"/>
<evidence type="ECO:0000313" key="7">
    <source>
        <dbReference type="Proteomes" id="UP000247811"/>
    </source>
</evidence>
<dbReference type="InterPro" id="IPR051199">
    <property type="entry name" value="LPS_LOS_Heptosyltrfase"/>
</dbReference>
<dbReference type="SUPFAM" id="SSF53756">
    <property type="entry name" value="UDP-Glycosyltransferase/glycogen phosphorylase"/>
    <property type="match status" value="1"/>
</dbReference>
<dbReference type="GO" id="GO:0009244">
    <property type="term" value="P:lipopolysaccharide core region biosynthetic process"/>
    <property type="evidence" value="ECO:0007669"/>
    <property type="project" value="TreeGrafter"/>
</dbReference>
<dbReference type="Proteomes" id="UP000247811">
    <property type="component" value="Unassembled WGS sequence"/>
</dbReference>
<dbReference type="InterPro" id="IPR011910">
    <property type="entry name" value="RfaF"/>
</dbReference>
<protein>
    <recommendedName>
        <fullName evidence="4">lipopolysaccharide heptosyltransferase II</fullName>
        <ecNumber evidence="4">2.4.99.24</ecNumber>
    </recommendedName>
</protein>
<keyword evidence="2 6" id="KW-0808">Transferase</keyword>
<organism evidence="6 7">
    <name type="scientific">Sphaerotilus hippei</name>
    <dbReference type="NCBI Taxonomy" id="744406"/>
    <lineage>
        <taxon>Bacteria</taxon>
        <taxon>Pseudomonadati</taxon>
        <taxon>Pseudomonadota</taxon>
        <taxon>Betaproteobacteria</taxon>
        <taxon>Burkholderiales</taxon>
        <taxon>Sphaerotilaceae</taxon>
        <taxon>Sphaerotilus</taxon>
    </lineage>
</organism>
<name>A0A318H171_9BURK</name>
<dbReference type="RefSeq" id="WP_110400375.1">
    <property type="nucleotide sequence ID" value="NZ_QJJS01000006.1"/>
</dbReference>
<evidence type="ECO:0000256" key="5">
    <source>
        <dbReference type="ARBA" id="ARBA00047503"/>
    </source>
</evidence>
<dbReference type="OrthoDB" id="9797795at2"/>
<evidence type="ECO:0000256" key="2">
    <source>
        <dbReference type="ARBA" id="ARBA00022679"/>
    </source>
</evidence>
<dbReference type="CDD" id="cd03789">
    <property type="entry name" value="GT9_LPS_heptosyltransferase"/>
    <property type="match status" value="1"/>
</dbReference>
<comment type="caution">
    <text evidence="6">The sequence shown here is derived from an EMBL/GenBank/DDBJ whole genome shotgun (WGS) entry which is preliminary data.</text>
</comment>
<dbReference type="PANTHER" id="PTHR30160:SF7">
    <property type="entry name" value="ADP-HEPTOSE--LPS HEPTOSYLTRANSFERASE 2"/>
    <property type="match status" value="1"/>
</dbReference>
<keyword evidence="1" id="KW-0328">Glycosyltransferase</keyword>
<dbReference type="GO" id="GO:0005829">
    <property type="term" value="C:cytosol"/>
    <property type="evidence" value="ECO:0007669"/>
    <property type="project" value="TreeGrafter"/>
</dbReference>
<gene>
    <name evidence="6" type="ORF">C7444_10660</name>
</gene>
<keyword evidence="7" id="KW-1185">Reference proteome</keyword>
<accession>A0A318H171</accession>
<dbReference type="GO" id="GO:0008713">
    <property type="term" value="F:ADP-heptose-lipopolysaccharide heptosyltransferase activity"/>
    <property type="evidence" value="ECO:0007669"/>
    <property type="project" value="UniProtKB-EC"/>
</dbReference>
<comment type="catalytic activity">
    <reaction evidence="5">
        <text>an L-alpha-D-Hep-(1-&gt;5)-[alpha-Kdo-(2-&gt;4)]-alpha-Kdo-(2-&gt;6)-lipid A + ADP-L-glycero-beta-D-manno-heptose = an L-alpha-D-Hep-(1-&gt;3)-L-alpha-D-Hep-(1-&gt;5)-[alpha-Kdo-(2-&gt;4)]-alpha-Kdo-(2-&gt;6)-lipid A + ADP + H(+)</text>
        <dbReference type="Rhea" id="RHEA:74071"/>
        <dbReference type="ChEBI" id="CHEBI:15378"/>
        <dbReference type="ChEBI" id="CHEBI:61506"/>
        <dbReference type="ChEBI" id="CHEBI:193068"/>
        <dbReference type="ChEBI" id="CHEBI:193069"/>
        <dbReference type="ChEBI" id="CHEBI:456216"/>
        <dbReference type="EC" id="2.4.99.24"/>
    </reaction>
</comment>
<sequence length="342" mass="36301">MKRALIIAPQWIGDAVMSQPLVAALAARGETVTVAALPWVAPVYRAMAGVAAIVELPFAHGRLDWSARRALGRSWRGHFDVAYVLPNSLKSALLPVFAGMARRVGYRGESRWWLINEALPNPGHRGPMVDFYLALADGRPPAAGSVAPAPRLVIDAPRVTAALSRLGLSPGGYWAFAPGAEYGPAKCWPAAHYARLARRLMDETGLPVLLLGSGKEAALAEGIAQQADDGRAGTAVRCLALAGKTSLDDAMAVIAGARGLVSNDSGLMHVAAAFGLPQVAVFGSTSPEHTPPLNARAAVLWLKDELALDCAPCFERTCRYGHTRCLTEVSPERVHEALKSRL</sequence>
<reference evidence="6 7" key="1">
    <citation type="submission" date="2018-05" db="EMBL/GenBank/DDBJ databases">
        <title>Genomic Encyclopedia of Type Strains, Phase IV (KMG-IV): sequencing the most valuable type-strain genomes for metagenomic binning, comparative biology and taxonomic classification.</title>
        <authorList>
            <person name="Goeker M."/>
        </authorList>
    </citation>
    <scope>NUCLEOTIDE SEQUENCE [LARGE SCALE GENOMIC DNA]</scope>
    <source>
        <strain evidence="6 7">DSM 566</strain>
    </source>
</reference>
<dbReference type="PANTHER" id="PTHR30160">
    <property type="entry name" value="TETRAACYLDISACCHARIDE 4'-KINASE-RELATED"/>
    <property type="match status" value="1"/>
</dbReference>
<dbReference type="NCBIfam" id="TIGR02195">
    <property type="entry name" value="heptsyl_trn_II"/>
    <property type="match status" value="1"/>
</dbReference>
<evidence type="ECO:0000256" key="4">
    <source>
        <dbReference type="ARBA" id="ARBA00044042"/>
    </source>
</evidence>
<proteinExistence type="inferred from homology"/>